<keyword evidence="2" id="KW-1185">Reference proteome</keyword>
<name>A0A5N6K345_MONLA</name>
<dbReference type="AlphaFoldDB" id="A0A5N6K345"/>
<dbReference type="EMBL" id="VIGI01000008">
    <property type="protein sequence ID" value="KAB8296785.1"/>
    <property type="molecule type" value="Genomic_DNA"/>
</dbReference>
<proteinExistence type="predicted"/>
<evidence type="ECO:0000313" key="2">
    <source>
        <dbReference type="Proteomes" id="UP000326757"/>
    </source>
</evidence>
<gene>
    <name evidence="1" type="ORF">EYC80_002202</name>
</gene>
<evidence type="ECO:0000313" key="1">
    <source>
        <dbReference type="EMBL" id="KAB8296785.1"/>
    </source>
</evidence>
<comment type="caution">
    <text evidence="1">The sequence shown here is derived from an EMBL/GenBank/DDBJ whole genome shotgun (WGS) entry which is preliminary data.</text>
</comment>
<sequence length="99" mass="11646">MYYGVLRFGRKYPIYYQPFKALADLIRPLKYLKYSSSYFIVFEINGGTWKEDRFKKLYPLPIFDPTRPITSTLKLAAGAGGYFLNTTELQENRKPIYPD</sequence>
<dbReference type="Proteomes" id="UP000326757">
    <property type="component" value="Unassembled WGS sequence"/>
</dbReference>
<protein>
    <submittedName>
        <fullName evidence="1">Uncharacterized protein</fullName>
    </submittedName>
</protein>
<reference evidence="1 2" key="1">
    <citation type="submission" date="2019-06" db="EMBL/GenBank/DDBJ databases">
        <title>Genome Sequence of the Brown Rot Fungal Pathogen Monilinia laxa.</title>
        <authorList>
            <person name="De Miccolis Angelini R.M."/>
            <person name="Landi L."/>
            <person name="Abate D."/>
            <person name="Pollastro S."/>
            <person name="Romanazzi G."/>
            <person name="Faretra F."/>
        </authorList>
    </citation>
    <scope>NUCLEOTIDE SEQUENCE [LARGE SCALE GENOMIC DNA]</scope>
    <source>
        <strain evidence="1 2">Mlax316</strain>
    </source>
</reference>
<accession>A0A5N6K345</accession>
<organism evidence="1 2">
    <name type="scientific">Monilinia laxa</name>
    <name type="common">Brown rot fungus</name>
    <name type="synonym">Sclerotinia laxa</name>
    <dbReference type="NCBI Taxonomy" id="61186"/>
    <lineage>
        <taxon>Eukaryota</taxon>
        <taxon>Fungi</taxon>
        <taxon>Dikarya</taxon>
        <taxon>Ascomycota</taxon>
        <taxon>Pezizomycotina</taxon>
        <taxon>Leotiomycetes</taxon>
        <taxon>Helotiales</taxon>
        <taxon>Sclerotiniaceae</taxon>
        <taxon>Monilinia</taxon>
    </lineage>
</organism>